<evidence type="ECO:0000313" key="2">
    <source>
        <dbReference type="Proteomes" id="UP000238304"/>
    </source>
</evidence>
<evidence type="ECO:0000313" key="1">
    <source>
        <dbReference type="EMBL" id="AVM53689.1"/>
    </source>
</evidence>
<proteinExistence type="predicted"/>
<protein>
    <submittedName>
        <fullName evidence="1">6-bladed beta-propeller</fullName>
    </submittedName>
</protein>
<accession>A0ABN5IM50</accession>
<gene>
    <name evidence="1" type="ORF">C4H11_12895</name>
</gene>
<dbReference type="SUPFAM" id="SSF63825">
    <property type="entry name" value="YWTD domain"/>
    <property type="match status" value="1"/>
</dbReference>
<reference evidence="1 2" key="1">
    <citation type="submission" date="2018-02" db="EMBL/GenBank/DDBJ databases">
        <authorList>
            <person name="Holder M.E."/>
            <person name="Ajami N.J."/>
            <person name="Petrosino J.F."/>
        </authorList>
    </citation>
    <scope>NUCLEOTIDE SEQUENCE [LARGE SCALE GENOMIC DNA]</scope>
    <source>
        <strain evidence="1 2">ATCC 33285</strain>
    </source>
</reference>
<dbReference type="PROSITE" id="PS51257">
    <property type="entry name" value="PROKAR_LIPOPROTEIN"/>
    <property type="match status" value="1"/>
</dbReference>
<name>A0ABN5IM50_9BACE</name>
<dbReference type="InterPro" id="IPR011042">
    <property type="entry name" value="6-blade_b-propeller_TolB-like"/>
</dbReference>
<sequence>MFRSLCLTLVLSIILVACKNKEKVNFVISDGMKEVCSVNTFSKTLDMGEYVDSLSFISLEDSKEEALLKDINKCIIKNGRIYVLDFFGTESVKVFDLSGRFLFMVGSKGGGPGEFFRTFDFDVNDHGIFLLDIRNKKIIEYNLDGSFREEYSYIGKFSGINCFVVTNESTFLLGMDGSIYTEAKVLLVDKQYNIIHKILPFQETDTKGQLKIGSFRRCGNNIVYHYPISDEIFLFEQSGKLANRYILSLNDTPIPDDIRMDYRNVVSERKFGGFNYFHETPFFNGRMFLATMFYGSNKALFCLDIKTGKYMIKSYEGVLNFFSKLTIRDFNFPVFMDENQIVCVLNLMIYDNVQEKDVIPSSFLKKMNEGGTVLLVYHLKKK</sequence>
<dbReference type="Gene3D" id="2.120.10.30">
    <property type="entry name" value="TolB, C-terminal domain"/>
    <property type="match status" value="1"/>
</dbReference>
<dbReference type="Proteomes" id="UP000238304">
    <property type="component" value="Chromosome"/>
</dbReference>
<organism evidence="1 2">
    <name type="scientific">Bacteroides zoogleoformans</name>
    <dbReference type="NCBI Taxonomy" id="28119"/>
    <lineage>
        <taxon>Bacteria</taxon>
        <taxon>Pseudomonadati</taxon>
        <taxon>Bacteroidota</taxon>
        <taxon>Bacteroidia</taxon>
        <taxon>Bacteroidales</taxon>
        <taxon>Bacteroidaceae</taxon>
        <taxon>Bacteroides</taxon>
    </lineage>
</organism>
<dbReference type="Pfam" id="PF17170">
    <property type="entry name" value="DUF5128"/>
    <property type="match status" value="1"/>
</dbReference>
<keyword evidence="2" id="KW-1185">Reference proteome</keyword>
<dbReference type="RefSeq" id="WP_106042587.1">
    <property type="nucleotide sequence ID" value="NZ_CP027231.1"/>
</dbReference>
<dbReference type="EMBL" id="CP027231">
    <property type="protein sequence ID" value="AVM53689.1"/>
    <property type="molecule type" value="Genomic_DNA"/>
</dbReference>